<name>A0A6G0HEF3_LARCR</name>
<comment type="caution">
    <text evidence="1">The sequence shown here is derived from an EMBL/GenBank/DDBJ whole genome shotgun (WGS) entry which is preliminary data.</text>
</comment>
<keyword evidence="2" id="KW-1185">Reference proteome</keyword>
<accession>A0A6G0HEF3</accession>
<evidence type="ECO:0000313" key="1">
    <source>
        <dbReference type="EMBL" id="KAE8277559.1"/>
    </source>
</evidence>
<sequence length="295" mass="32263">MWKGSKFCTSILDCPQYGMWNCPESGSCPKSNPMIMELSRIWKLPKSNPMNLEAAPSLNTTVKQMWKGSKFYTSKLELSTIWNVELSRIWKLPKSNPMVSENVEGFQILHFQVGTVHNMECGIVQNLEAAPSLTPCCPKSNPMVSENVEGFQILHFQVGTVHIWNVECPESGSCPKSNPMRPSGPGFRYIIDITDSSQTMPPTPLSALPLPRYIPRGCGGSDTLSPPSSAVEPPGDSVPMVLHSPRPDYSVDPQIVALGPRGSLTLTYPNPFAPVWLPPLTALTSDKACQLGAHG</sequence>
<dbReference type="Proteomes" id="UP000424527">
    <property type="component" value="Unassembled WGS sequence"/>
</dbReference>
<gene>
    <name evidence="1" type="ORF">D5F01_LYC24471</name>
</gene>
<evidence type="ECO:0000313" key="2">
    <source>
        <dbReference type="Proteomes" id="UP000424527"/>
    </source>
</evidence>
<proteinExistence type="predicted"/>
<reference evidence="1 2" key="1">
    <citation type="submission" date="2019-07" db="EMBL/GenBank/DDBJ databases">
        <title>Chromosome genome assembly for large yellow croaker.</title>
        <authorList>
            <person name="Xiao S."/>
        </authorList>
    </citation>
    <scope>NUCLEOTIDE SEQUENCE [LARGE SCALE GENOMIC DNA]</scope>
    <source>
        <strain evidence="1">JMULYC20181020</strain>
        <tissue evidence="1">Muscle</tissue>
    </source>
</reference>
<organism evidence="1 2">
    <name type="scientific">Larimichthys crocea</name>
    <name type="common">Large yellow croaker</name>
    <name type="synonym">Pseudosciaena crocea</name>
    <dbReference type="NCBI Taxonomy" id="215358"/>
    <lineage>
        <taxon>Eukaryota</taxon>
        <taxon>Metazoa</taxon>
        <taxon>Chordata</taxon>
        <taxon>Craniata</taxon>
        <taxon>Vertebrata</taxon>
        <taxon>Euteleostomi</taxon>
        <taxon>Actinopterygii</taxon>
        <taxon>Neopterygii</taxon>
        <taxon>Teleostei</taxon>
        <taxon>Neoteleostei</taxon>
        <taxon>Acanthomorphata</taxon>
        <taxon>Eupercaria</taxon>
        <taxon>Sciaenidae</taxon>
        <taxon>Larimichthys</taxon>
    </lineage>
</organism>
<dbReference type="EMBL" id="REGW02000468">
    <property type="protein sequence ID" value="KAE8277559.1"/>
    <property type="molecule type" value="Genomic_DNA"/>
</dbReference>
<dbReference type="AlphaFoldDB" id="A0A6G0HEF3"/>
<protein>
    <submittedName>
        <fullName evidence="1">Uncharacterized protein</fullName>
    </submittedName>
</protein>